<dbReference type="PaxDb" id="6945-B7Q6W5"/>
<evidence type="ECO:0000256" key="1">
    <source>
        <dbReference type="ARBA" id="ARBA00022741"/>
    </source>
</evidence>
<dbReference type="VEuPathDB" id="VectorBase:ISCW010854"/>
<dbReference type="STRING" id="6945.B7Q6W5"/>
<evidence type="ECO:0000256" key="3">
    <source>
        <dbReference type="SAM" id="MobiDB-lite"/>
    </source>
</evidence>
<evidence type="ECO:0000313" key="7">
    <source>
        <dbReference type="Proteomes" id="UP000001555"/>
    </source>
</evidence>
<dbReference type="AlphaFoldDB" id="B7Q6W5"/>
<dbReference type="SUPFAM" id="SSF56112">
    <property type="entry name" value="Protein kinase-like (PK-like)"/>
    <property type="match status" value="1"/>
</dbReference>
<dbReference type="VEuPathDB" id="VectorBase:ISCP_031328"/>
<keyword evidence="8" id="KW-1267">Proteomics identification</keyword>
<keyword evidence="5" id="KW-0723">Serine/threonine-protein kinase</keyword>
<dbReference type="CDD" id="cd00130">
    <property type="entry name" value="PAS"/>
    <property type="match status" value="1"/>
</dbReference>
<evidence type="ECO:0000313" key="6">
    <source>
        <dbReference type="EnsemblMetazoa" id="ISCW010854-PA"/>
    </source>
</evidence>
<dbReference type="EMBL" id="ABJB010799686">
    <property type="status" value="NOT_ANNOTATED_CDS"/>
    <property type="molecule type" value="Genomic_DNA"/>
</dbReference>
<dbReference type="GO" id="GO:0005524">
    <property type="term" value="F:ATP binding"/>
    <property type="evidence" value="ECO:0007669"/>
    <property type="project" value="UniProtKB-KW"/>
</dbReference>
<dbReference type="EMBL" id="ABJB011080995">
    <property type="status" value="NOT_ANNOTATED_CDS"/>
    <property type="molecule type" value="Genomic_DNA"/>
</dbReference>
<dbReference type="EnsemblMetazoa" id="ISCW010854-RA">
    <property type="protein sequence ID" value="ISCW010854-PA"/>
    <property type="gene ID" value="ISCW010854"/>
</dbReference>
<dbReference type="InterPro" id="IPR000719">
    <property type="entry name" value="Prot_kinase_dom"/>
</dbReference>
<dbReference type="Gene3D" id="3.30.200.20">
    <property type="entry name" value="Phosphorylase Kinase, domain 1"/>
    <property type="match status" value="1"/>
</dbReference>
<dbReference type="FunFam" id="3.30.200.20:FF:001903">
    <property type="entry name" value="Serine/threonine protein kinase, putative"/>
    <property type="match status" value="1"/>
</dbReference>
<name>B7Q6W5_IXOSC</name>
<feature type="region of interest" description="Disordered" evidence="3">
    <location>
        <begin position="91"/>
        <end position="120"/>
    </location>
</feature>
<dbReference type="InterPro" id="IPR000014">
    <property type="entry name" value="PAS"/>
</dbReference>
<proteinExistence type="evidence at protein level"/>
<accession>B7Q6W5</accession>
<dbReference type="SMART" id="SM00220">
    <property type="entry name" value="S_TKc"/>
    <property type="match status" value="1"/>
</dbReference>
<dbReference type="InParanoid" id="B7Q6W5"/>
<sequence length="518" mass="55632">MAYRGVVWVFANISGMITVLPDGCIHSCNTNFSLMLFGYSQSQLQGKHITVVIPSFYDDFEYLDTDSVPLPPLDDDEEDSRACAFLDDRPESECSELPSKTGKDQHFESKPPPKCRPLNPLGKSFSARCSTGRGGGHASMLEDAVTSGLQDLSLTGSVTSVRQRSSTAPFQRSTSAAEPLAPLVGPSGEGGETSGAAGTSGDINGNVGLKVSTSADQLDSCPLRGGGDLYSGDSSTLKTETQHRGAHHASREDSSCTSSARLLRGLVEEEEDEDDLEDPDHNAAPNESAESTESEYTGGIYSDHYTTLQQIGKGAYGCVKMAYRKTDRLLVLQGNPYAGPELEMWALGVTLYTLIFGENPFLDVEETISACLRPPYETSEELWGLVSWLLHRDPQKRCTLPEAERHPWTTQPVCPESYRFEDVVHATPEEICPSKYFQQDGSIYFSCSLYDIGKGAAAARTPSCGSSASRSSHTRVQSHGLATANPDEAADPDGAAAAGASGPIYESTDILEGLESCS</sequence>
<feature type="domain" description="Protein kinase" evidence="4">
    <location>
        <begin position="305"/>
        <end position="409"/>
    </location>
</feature>
<feature type="region of interest" description="Disordered" evidence="3">
    <location>
        <begin position="226"/>
        <end position="295"/>
    </location>
</feature>
<evidence type="ECO:0000256" key="2">
    <source>
        <dbReference type="ARBA" id="ARBA00022840"/>
    </source>
</evidence>
<feature type="compositionally biased region" description="Polar residues" evidence="3">
    <location>
        <begin position="157"/>
        <end position="176"/>
    </location>
</feature>
<dbReference type="EMBL" id="ABJB010098232">
    <property type="status" value="NOT_ANNOTATED_CDS"/>
    <property type="molecule type" value="Genomic_DNA"/>
</dbReference>
<keyword evidence="2" id="KW-0067">ATP-binding</keyword>
<dbReference type="FunCoup" id="B7Q6W5">
    <property type="interactions" value="1253"/>
</dbReference>
<dbReference type="PANTHER" id="PTHR24346">
    <property type="entry name" value="MAP/MICROTUBULE AFFINITY-REGULATING KINASE"/>
    <property type="match status" value="1"/>
</dbReference>
<keyword evidence="5" id="KW-0418">Kinase</keyword>
<feature type="compositionally biased region" description="Acidic residues" evidence="3">
    <location>
        <begin position="268"/>
        <end position="278"/>
    </location>
</feature>
<dbReference type="HOGENOM" id="CLU_526075_0_0_1"/>
<dbReference type="EC" id="2.7.11.1" evidence="5"/>
<gene>
    <name evidence="5" type="ORF">IscW_ISCW010854</name>
</gene>
<dbReference type="PANTHER" id="PTHR24346:SF51">
    <property type="entry name" value="PAS DOMAIN-CONTAINING SERINE_THREONINE-PROTEIN KINASE"/>
    <property type="match status" value="1"/>
</dbReference>
<feature type="region of interest" description="Disordered" evidence="3">
    <location>
        <begin position="157"/>
        <end position="203"/>
    </location>
</feature>
<keyword evidence="5" id="KW-0808">Transferase</keyword>
<dbReference type="Pfam" id="PF00069">
    <property type="entry name" value="Pkinase"/>
    <property type="match status" value="1"/>
</dbReference>
<organism>
    <name type="scientific">Ixodes scapularis</name>
    <name type="common">Black-legged tick</name>
    <name type="synonym">Deer tick</name>
    <dbReference type="NCBI Taxonomy" id="6945"/>
    <lineage>
        <taxon>Eukaryota</taxon>
        <taxon>Metazoa</taxon>
        <taxon>Ecdysozoa</taxon>
        <taxon>Arthropoda</taxon>
        <taxon>Chelicerata</taxon>
        <taxon>Arachnida</taxon>
        <taxon>Acari</taxon>
        <taxon>Parasitiformes</taxon>
        <taxon>Ixodida</taxon>
        <taxon>Ixodoidea</taxon>
        <taxon>Ixodidae</taxon>
        <taxon>Ixodinae</taxon>
        <taxon>Ixodes</taxon>
    </lineage>
</organism>
<feature type="compositionally biased region" description="Polar residues" evidence="3">
    <location>
        <begin position="463"/>
        <end position="477"/>
    </location>
</feature>
<dbReference type="VEuPathDB" id="VectorBase:ISCI010854"/>
<feature type="region of interest" description="Disordered" evidence="3">
    <location>
        <begin position="461"/>
        <end position="503"/>
    </location>
</feature>
<keyword evidence="1" id="KW-0547">Nucleotide-binding</keyword>
<feature type="compositionally biased region" description="Low complexity" evidence="3">
    <location>
        <begin position="484"/>
        <end position="503"/>
    </location>
</feature>
<dbReference type="Proteomes" id="UP000001555">
    <property type="component" value="Unassembled WGS sequence"/>
</dbReference>
<keyword evidence="7" id="KW-1185">Reference proteome</keyword>
<dbReference type="EMBL" id="DS870541">
    <property type="protein sequence ID" value="EEC14587.1"/>
    <property type="molecule type" value="Genomic_DNA"/>
</dbReference>
<dbReference type="OrthoDB" id="10252171at2759"/>
<dbReference type="EMBL" id="ABJB010302646">
    <property type="status" value="NOT_ANNOTATED_CDS"/>
    <property type="molecule type" value="Genomic_DNA"/>
</dbReference>
<evidence type="ECO:0000313" key="5">
    <source>
        <dbReference type="EMBL" id="EEC14587.1"/>
    </source>
</evidence>
<feature type="compositionally biased region" description="Basic and acidic residues" evidence="3">
    <location>
        <begin position="101"/>
        <end position="111"/>
    </location>
</feature>
<dbReference type="GO" id="GO:0004674">
    <property type="term" value="F:protein serine/threonine kinase activity"/>
    <property type="evidence" value="ECO:0007669"/>
    <property type="project" value="UniProtKB-KW"/>
</dbReference>
<dbReference type="Gene3D" id="1.10.510.10">
    <property type="entry name" value="Transferase(Phosphotransferase) domain 1"/>
    <property type="match status" value="1"/>
</dbReference>
<dbReference type="EMBL" id="ABJB010909962">
    <property type="status" value="NOT_ANNOTATED_CDS"/>
    <property type="molecule type" value="Genomic_DNA"/>
</dbReference>
<evidence type="ECO:0007829" key="8">
    <source>
        <dbReference type="PeptideAtlas" id="B7Q6W5"/>
    </source>
</evidence>
<protein>
    <submittedName>
        <fullName evidence="5 6">Serine/threonine protein kinase, putative</fullName>
        <ecNumber evidence="5">2.7.11.1</ecNumber>
    </submittedName>
</protein>
<reference evidence="5 7" key="1">
    <citation type="submission" date="2008-03" db="EMBL/GenBank/DDBJ databases">
        <title>Annotation of Ixodes scapularis.</title>
        <authorList>
            <consortium name="Ixodes scapularis Genome Project Consortium"/>
            <person name="Caler E."/>
            <person name="Hannick L.I."/>
            <person name="Bidwell S."/>
            <person name="Joardar V."/>
            <person name="Thiagarajan M."/>
            <person name="Amedeo P."/>
            <person name="Galinsky K.J."/>
            <person name="Schobel S."/>
            <person name="Inman J."/>
            <person name="Hostetler J."/>
            <person name="Miller J."/>
            <person name="Hammond M."/>
            <person name="Megy K."/>
            <person name="Lawson D."/>
            <person name="Kodira C."/>
            <person name="Sutton G."/>
            <person name="Meyer J."/>
            <person name="Hill C.A."/>
            <person name="Birren B."/>
            <person name="Nene V."/>
            <person name="Collins F."/>
            <person name="Alarcon-Chaidez F."/>
            <person name="Wikel S."/>
            <person name="Strausberg R."/>
        </authorList>
    </citation>
    <scope>NUCLEOTIDE SEQUENCE [LARGE SCALE GENOMIC DNA]</scope>
    <source>
        <strain evidence="7">Wikel</strain>
        <strain evidence="5">Wikel colony</strain>
    </source>
</reference>
<evidence type="ECO:0000259" key="4">
    <source>
        <dbReference type="SMART" id="SM00220"/>
    </source>
</evidence>
<reference evidence="6" key="2">
    <citation type="submission" date="2020-05" db="UniProtKB">
        <authorList>
            <consortium name="EnsemblMetazoa"/>
        </authorList>
    </citation>
    <scope>IDENTIFICATION</scope>
    <source>
        <strain evidence="6">wikel</strain>
    </source>
</reference>
<dbReference type="EMBL" id="ABJB010155156">
    <property type="status" value="NOT_ANNOTATED_CDS"/>
    <property type="molecule type" value="Genomic_DNA"/>
</dbReference>
<dbReference type="InterPro" id="IPR011009">
    <property type="entry name" value="Kinase-like_dom_sf"/>
</dbReference>